<dbReference type="STRING" id="571932.SAMN05421743_11677"/>
<dbReference type="AlphaFoldDB" id="A0A1H4GJL8"/>
<dbReference type="Proteomes" id="UP000198584">
    <property type="component" value="Unassembled WGS sequence"/>
</dbReference>
<dbReference type="RefSeq" id="WP_093046104.1">
    <property type="nucleotide sequence ID" value="NZ_FNQR01000016.1"/>
</dbReference>
<proteinExistence type="predicted"/>
<dbReference type="OrthoDB" id="2352834at2"/>
<gene>
    <name evidence="1" type="ORF">SAMN05421743_11677</name>
</gene>
<evidence type="ECO:0008006" key="3">
    <source>
        <dbReference type="Google" id="ProtNLM"/>
    </source>
</evidence>
<dbReference type="InterPro" id="IPR025071">
    <property type="entry name" value="DUF3939"/>
</dbReference>
<dbReference type="Pfam" id="PF13075">
    <property type="entry name" value="DUF3939"/>
    <property type="match status" value="1"/>
</dbReference>
<dbReference type="EMBL" id="FNQR01000016">
    <property type="protein sequence ID" value="SEB09805.1"/>
    <property type="molecule type" value="Genomic_DNA"/>
</dbReference>
<reference evidence="1 2" key="1">
    <citation type="submission" date="2016-10" db="EMBL/GenBank/DDBJ databases">
        <authorList>
            <person name="de Groot N.N."/>
        </authorList>
    </citation>
    <scope>NUCLEOTIDE SEQUENCE [LARGE SCALE GENOMIC DNA]</scope>
    <source>
        <strain evidence="1 2">CCM7597</strain>
    </source>
</reference>
<accession>A0A1H4GJL8</accession>
<organism evidence="1 2">
    <name type="scientific">Thalassobacillus cyri</name>
    <dbReference type="NCBI Taxonomy" id="571932"/>
    <lineage>
        <taxon>Bacteria</taxon>
        <taxon>Bacillati</taxon>
        <taxon>Bacillota</taxon>
        <taxon>Bacilli</taxon>
        <taxon>Bacillales</taxon>
        <taxon>Bacillaceae</taxon>
        <taxon>Thalassobacillus</taxon>
    </lineage>
</organism>
<keyword evidence="2" id="KW-1185">Reference proteome</keyword>
<evidence type="ECO:0000313" key="2">
    <source>
        <dbReference type="Proteomes" id="UP000198584"/>
    </source>
</evidence>
<evidence type="ECO:0000313" key="1">
    <source>
        <dbReference type="EMBL" id="SEB09805.1"/>
    </source>
</evidence>
<name>A0A1H4GJL8_9BACI</name>
<protein>
    <recommendedName>
        <fullName evidence="3">DUF3939 domain-containing protein</fullName>
    </recommendedName>
</protein>
<sequence>MWKKKKKTKSPSKPTEVYEQRSISIHEVRKAVNAYASQLPKGVELSLIIKEDLTIDYDLVAPFLKGIPIETYYMSRETYEIFPEEEKQLAIDLDTVQRAVDQYMKATKELPIIENDPYKRVSFYKLETLKLLPYRPDRDFYITDEEFLITYQSPSKK</sequence>